<sequence length="277" mass="31415">MTLKFHVIPNIYLAYTGVHPKTCNTPTKTTILFHYCKTSHVGLIPVTRPFAKNKNCHSPLRMGLKGQSPKLVVDNEARNQPGSGRDNLSTEAHVVLEITLNELSIQQLQIQFDTYYNTGADYYSLCLCTIWIQSSIVPSIQFHPQQQQYHTRFMVRNQSYRKVKSTVEPACAGFVDGWMEQRNDDGCSLKCEQEESYFLSDSTHQHSIGTLTYQAGSRGEEQSVVLTSSDRPDEECESWMDYIVHEASLYSQRITILAGIKGYAARSSLHTRYNGLC</sequence>
<accession>A0A226E640</accession>
<evidence type="ECO:0000313" key="1">
    <source>
        <dbReference type="EMBL" id="OXA52798.1"/>
    </source>
</evidence>
<reference evidence="1 2" key="1">
    <citation type="submission" date="2015-12" db="EMBL/GenBank/DDBJ databases">
        <title>The genome of Folsomia candida.</title>
        <authorList>
            <person name="Faddeeva A."/>
            <person name="Derks M.F."/>
            <person name="Anvar Y."/>
            <person name="Smit S."/>
            <person name="Van Straalen N."/>
            <person name="Roelofs D."/>
        </authorList>
    </citation>
    <scope>NUCLEOTIDE SEQUENCE [LARGE SCALE GENOMIC DNA]</scope>
    <source>
        <strain evidence="1 2">VU population</strain>
        <tissue evidence="1">Whole body</tissue>
    </source>
</reference>
<evidence type="ECO:0000313" key="2">
    <source>
        <dbReference type="Proteomes" id="UP000198287"/>
    </source>
</evidence>
<dbReference type="AlphaFoldDB" id="A0A226E640"/>
<protein>
    <submittedName>
        <fullName evidence="1">Uncharacterized protein</fullName>
    </submittedName>
</protein>
<proteinExistence type="predicted"/>
<gene>
    <name evidence="1" type="ORF">Fcan01_12354</name>
</gene>
<dbReference type="EMBL" id="LNIX01000006">
    <property type="protein sequence ID" value="OXA52798.1"/>
    <property type="molecule type" value="Genomic_DNA"/>
</dbReference>
<comment type="caution">
    <text evidence="1">The sequence shown here is derived from an EMBL/GenBank/DDBJ whole genome shotgun (WGS) entry which is preliminary data.</text>
</comment>
<dbReference type="Proteomes" id="UP000198287">
    <property type="component" value="Unassembled WGS sequence"/>
</dbReference>
<organism evidence="1 2">
    <name type="scientific">Folsomia candida</name>
    <name type="common">Springtail</name>
    <dbReference type="NCBI Taxonomy" id="158441"/>
    <lineage>
        <taxon>Eukaryota</taxon>
        <taxon>Metazoa</taxon>
        <taxon>Ecdysozoa</taxon>
        <taxon>Arthropoda</taxon>
        <taxon>Hexapoda</taxon>
        <taxon>Collembola</taxon>
        <taxon>Entomobryomorpha</taxon>
        <taxon>Isotomoidea</taxon>
        <taxon>Isotomidae</taxon>
        <taxon>Proisotominae</taxon>
        <taxon>Folsomia</taxon>
    </lineage>
</organism>
<keyword evidence="2" id="KW-1185">Reference proteome</keyword>
<name>A0A226E640_FOLCA</name>